<comment type="caution">
    <text evidence="2">The sequence shown here is derived from an EMBL/GenBank/DDBJ whole genome shotgun (WGS) entry which is preliminary data.</text>
</comment>
<feature type="transmembrane region" description="Helical" evidence="1">
    <location>
        <begin position="45"/>
        <end position="66"/>
    </location>
</feature>
<sequence>MGVPKISNDIDLLHPTAELEKQKHKLKRLVQSPDSTFLEGGVGVFPVYMALGMIALQMCLGLETIVHQLRQSPNVRVKKSRREIVAEVDEAEVVLEEADKFLKKSWFRHIAHVQDFDDQSVMRDPMRGDVLARKPRAVTLESVGVDPKPEGH</sequence>
<keyword evidence="1" id="KW-1133">Transmembrane helix</keyword>
<reference evidence="2" key="1">
    <citation type="submission" date="2023-12" db="EMBL/GenBank/DDBJ databases">
        <title>Genome assembly of Anisodus tanguticus.</title>
        <authorList>
            <person name="Wang Y.-J."/>
        </authorList>
    </citation>
    <scope>NUCLEOTIDE SEQUENCE</scope>
    <source>
        <strain evidence="2">KB-2021</strain>
        <tissue evidence="2">Leaf</tissue>
    </source>
</reference>
<dbReference type="EMBL" id="JAVYJV010000003">
    <property type="protein sequence ID" value="KAK4374674.1"/>
    <property type="molecule type" value="Genomic_DNA"/>
</dbReference>
<accession>A0AAE1SRR1</accession>
<keyword evidence="3" id="KW-1185">Reference proteome</keyword>
<keyword evidence="1" id="KW-0812">Transmembrane</keyword>
<dbReference type="Proteomes" id="UP001291623">
    <property type="component" value="Unassembled WGS sequence"/>
</dbReference>
<organism evidence="2 3">
    <name type="scientific">Anisodus tanguticus</name>
    <dbReference type="NCBI Taxonomy" id="243964"/>
    <lineage>
        <taxon>Eukaryota</taxon>
        <taxon>Viridiplantae</taxon>
        <taxon>Streptophyta</taxon>
        <taxon>Embryophyta</taxon>
        <taxon>Tracheophyta</taxon>
        <taxon>Spermatophyta</taxon>
        <taxon>Magnoliopsida</taxon>
        <taxon>eudicotyledons</taxon>
        <taxon>Gunneridae</taxon>
        <taxon>Pentapetalae</taxon>
        <taxon>asterids</taxon>
        <taxon>lamiids</taxon>
        <taxon>Solanales</taxon>
        <taxon>Solanaceae</taxon>
        <taxon>Solanoideae</taxon>
        <taxon>Hyoscyameae</taxon>
        <taxon>Anisodus</taxon>
    </lineage>
</organism>
<dbReference type="Gene3D" id="2.20.25.100">
    <property type="entry name" value="Zn-binding ribosomal proteins"/>
    <property type="match status" value="1"/>
</dbReference>
<dbReference type="PANTHER" id="PTHR33919">
    <property type="entry name" value="OS09G0127700 PROTEIN"/>
    <property type="match status" value="1"/>
</dbReference>
<evidence type="ECO:0000313" key="2">
    <source>
        <dbReference type="EMBL" id="KAK4374674.1"/>
    </source>
</evidence>
<dbReference type="AlphaFoldDB" id="A0AAE1SRR1"/>
<gene>
    <name evidence="2" type="ORF">RND71_005351</name>
</gene>
<dbReference type="PANTHER" id="PTHR33919:SF11">
    <property type="entry name" value="EXPRESSED PROTEIN"/>
    <property type="match status" value="1"/>
</dbReference>
<dbReference type="InterPro" id="IPR023407">
    <property type="entry name" value="Ribosomal_eS27_Zn-bd_dom_sf"/>
</dbReference>
<protein>
    <submittedName>
        <fullName evidence="2">Uncharacterized protein</fullName>
    </submittedName>
</protein>
<proteinExistence type="predicted"/>
<keyword evidence="1" id="KW-0472">Membrane</keyword>
<name>A0AAE1SRR1_9SOLA</name>
<evidence type="ECO:0000313" key="3">
    <source>
        <dbReference type="Proteomes" id="UP001291623"/>
    </source>
</evidence>
<evidence type="ECO:0000256" key="1">
    <source>
        <dbReference type="SAM" id="Phobius"/>
    </source>
</evidence>